<dbReference type="SUPFAM" id="SSF81383">
    <property type="entry name" value="F-box domain"/>
    <property type="match status" value="1"/>
</dbReference>
<evidence type="ECO:0000313" key="6">
    <source>
        <dbReference type="EMBL" id="KAL5108426.1"/>
    </source>
</evidence>
<keyword evidence="7" id="KW-1185">Reference proteome</keyword>
<dbReference type="Pfam" id="PF25372">
    <property type="entry name" value="DUF7885"/>
    <property type="match status" value="1"/>
</dbReference>
<keyword evidence="3" id="KW-0418">Kinase</keyword>
<dbReference type="Gene3D" id="1.20.1280.50">
    <property type="match status" value="1"/>
</dbReference>
<name>A0ABR4QFN1_9CEST</name>
<reference evidence="6 7" key="1">
    <citation type="journal article" date="2022" name="Front. Cell. Infect. Microbiol.">
        <title>The Genomes of Two Strains of Taenia crassiceps the Animal Model for the Study of Human Cysticercosis.</title>
        <authorList>
            <person name="Bobes R.J."/>
            <person name="Estrada K."/>
            <person name="Rios-Valencia D.G."/>
            <person name="Calderon-Gallegos A."/>
            <person name="de la Torre P."/>
            <person name="Carrero J.C."/>
            <person name="Sanchez-Flores A."/>
            <person name="Laclette J.P."/>
        </authorList>
    </citation>
    <scope>NUCLEOTIDE SEQUENCE [LARGE SCALE GENOMIC DNA]</scope>
    <source>
        <strain evidence="6">WFUcys</strain>
    </source>
</reference>
<gene>
    <name evidence="6" type="ORF">TcWFU_001005</name>
</gene>
<dbReference type="EMBL" id="JAKROA010000003">
    <property type="protein sequence ID" value="KAL5108426.1"/>
    <property type="molecule type" value="Genomic_DNA"/>
</dbReference>
<organism evidence="6 7">
    <name type="scientific">Taenia crassiceps</name>
    <dbReference type="NCBI Taxonomy" id="6207"/>
    <lineage>
        <taxon>Eukaryota</taxon>
        <taxon>Metazoa</taxon>
        <taxon>Spiralia</taxon>
        <taxon>Lophotrochozoa</taxon>
        <taxon>Platyhelminthes</taxon>
        <taxon>Cestoda</taxon>
        <taxon>Eucestoda</taxon>
        <taxon>Cyclophyllidea</taxon>
        <taxon>Taeniidae</taxon>
        <taxon>Taenia</taxon>
    </lineage>
</organism>
<comment type="caution">
    <text evidence="6">The sequence shown here is derived from an EMBL/GenBank/DDBJ whole genome shotgun (WGS) entry which is preliminary data.</text>
</comment>
<protein>
    <recommendedName>
        <fullName evidence="5">F-box domain-containing protein</fullName>
    </recommendedName>
</protein>
<dbReference type="Gene3D" id="3.80.10.10">
    <property type="entry name" value="Ribonuclease Inhibitor"/>
    <property type="match status" value="2"/>
</dbReference>
<dbReference type="SUPFAM" id="SSF52540">
    <property type="entry name" value="P-loop containing nucleoside triphosphate hydrolases"/>
    <property type="match status" value="2"/>
</dbReference>
<dbReference type="Proteomes" id="UP001651158">
    <property type="component" value="Unassembled WGS sequence"/>
</dbReference>
<evidence type="ECO:0000256" key="4">
    <source>
        <dbReference type="ARBA" id="ARBA00022786"/>
    </source>
</evidence>
<proteinExistence type="predicted"/>
<keyword evidence="4" id="KW-0833">Ubl conjugation pathway</keyword>
<dbReference type="InterPro" id="IPR001810">
    <property type="entry name" value="F-box_dom"/>
</dbReference>
<dbReference type="PROSITE" id="PS50181">
    <property type="entry name" value="FBOX"/>
    <property type="match status" value="1"/>
</dbReference>
<dbReference type="InterPro" id="IPR036047">
    <property type="entry name" value="F-box-like_dom_sf"/>
</dbReference>
<keyword evidence="1" id="KW-0808">Transferase</keyword>
<evidence type="ECO:0000256" key="2">
    <source>
        <dbReference type="ARBA" id="ARBA00022741"/>
    </source>
</evidence>
<dbReference type="InterPro" id="IPR006553">
    <property type="entry name" value="Leu-rich_rpt_Cys-con_subtyp"/>
</dbReference>
<evidence type="ECO:0000313" key="7">
    <source>
        <dbReference type="Proteomes" id="UP001651158"/>
    </source>
</evidence>
<dbReference type="InterPro" id="IPR027417">
    <property type="entry name" value="P-loop_NTPase"/>
</dbReference>
<dbReference type="SMART" id="SM00367">
    <property type="entry name" value="LRR_CC"/>
    <property type="match status" value="8"/>
</dbReference>
<dbReference type="PRINTS" id="PR00094">
    <property type="entry name" value="ADENYLTKNASE"/>
</dbReference>
<feature type="domain" description="F-box" evidence="5">
    <location>
        <begin position="633"/>
        <end position="679"/>
    </location>
</feature>
<dbReference type="InterPro" id="IPR057207">
    <property type="entry name" value="FBXL15_LRR"/>
</dbReference>
<keyword evidence="2" id="KW-0547">Nucleotide-binding</keyword>
<evidence type="ECO:0000256" key="1">
    <source>
        <dbReference type="ARBA" id="ARBA00022679"/>
    </source>
</evidence>
<dbReference type="PANTHER" id="PTHR23359">
    <property type="entry name" value="NUCLEOTIDE KINASE"/>
    <property type="match status" value="1"/>
</dbReference>
<sequence length="989" mass="113010">MPIYASRQSPVTTSPAVCQMLAFCASSMSSGVRSVEPSIFILGPPCVGKHTLGRHVAHYLRRRILDEDCKAKGYVLTGFPATAEEGKALQVFGIFPEKISNWYNFHNVLKSRVSGKVIDRLTKEPYHKLYNPPSDPEVESRLVAADDTSDIECRIAKFRHHFVAIGQMYADIIVNLRADQPLSDLYSQAICNLSRPTRNPTMWTPRVLLLGFSGSGRKTVGDKLAKRYELVLVHCGTLIRREVIRETKLGNAMKIYVDTHGSVPDEMVIKLLQARLSELDCTLKGWVLFGFPRTRLQAQMLDEVDLAPNRVFFLNIGHNDAAARLNVRRVDVVTGARYDLCRTPPPTTPPPLLERVAGRVGRPPGMAECEVSLKLTLHAAHRDELVEYYGSRALHVNADREEEAVFEQVEFFLVNKLPRPARINPLANLKEDEKVVLEEYFKQHRIMEIFEALVFGLCVLLPPKPRDWLKDNLKTLSLIPILRLSSDVLIPEHMRPLVKKLGRHFSYRDYMLQHLGPPVDPRKMDIAREFSKRNDQRKYLRKWKRLVEGTKATESSDDRTDTAQICYARKTMNKFLAVWRDYVRRRRMNIIAFCNTMKEVERNIRLSISFQSLKAWVFGEVQISPGGFHQLQRDWFAELPERVQRKIFFYLTPMDFARCAMVNQAWKVAVDLNAATIDLDLSKISSRVTNSMLWKLLHQRRKKVKRVTNEGSTINIWNGEMKSLCIYGDERLRDFAFGRQCSEKLTKLVVVNCPNVEDQILERLVKLENLRCLNLSHCYRLTDRCAALISGSGYTDRLQELYLAYCYELTGSGVLPLIERLVSLSHLSLEGCSALTDEALIGVRNCRNLRWINISRTRLSDVALERCANLPRLTNINLSDCQHISDRGLTRIATQLGGLEALHLSKCRGITTKGIKMVICHSRGIQKLDLSRVKTVTDAVLRTIWSHCPYLRVLKISKCTRVTSRTCTALRDVYPTETLRGSRDHITKV</sequence>
<evidence type="ECO:0000256" key="3">
    <source>
        <dbReference type="ARBA" id="ARBA00022777"/>
    </source>
</evidence>
<dbReference type="Pfam" id="PF00646">
    <property type="entry name" value="F-box"/>
    <property type="match status" value="1"/>
</dbReference>
<evidence type="ECO:0000259" key="5">
    <source>
        <dbReference type="PROSITE" id="PS50181"/>
    </source>
</evidence>
<dbReference type="CDD" id="cd01428">
    <property type="entry name" value="ADK"/>
    <property type="match status" value="1"/>
</dbReference>
<dbReference type="InterPro" id="IPR032675">
    <property type="entry name" value="LRR_dom_sf"/>
</dbReference>
<dbReference type="Gene3D" id="3.40.50.300">
    <property type="entry name" value="P-loop containing nucleotide triphosphate hydrolases"/>
    <property type="match status" value="2"/>
</dbReference>
<dbReference type="Pfam" id="PF00406">
    <property type="entry name" value="ADK"/>
    <property type="match status" value="1"/>
</dbReference>
<dbReference type="SUPFAM" id="SSF52047">
    <property type="entry name" value="RNI-like"/>
    <property type="match status" value="1"/>
</dbReference>
<accession>A0ABR4QFN1</accession>
<dbReference type="InterPro" id="IPR000850">
    <property type="entry name" value="Adenylat/UMP-CMP_kin"/>
</dbReference>